<dbReference type="Pfam" id="PF13629">
    <property type="entry name" value="T2SS-T3SS_pil_N"/>
    <property type="match status" value="1"/>
</dbReference>
<proteinExistence type="predicted"/>
<dbReference type="AlphaFoldDB" id="A0AAW5QWC7"/>
<dbReference type="InterPro" id="IPR032789">
    <property type="entry name" value="T2SS-T3SS_pil_N"/>
</dbReference>
<name>A0AAW5QWC7_9HYPH</name>
<evidence type="ECO:0000256" key="1">
    <source>
        <dbReference type="SAM" id="SignalP"/>
    </source>
</evidence>
<comment type="caution">
    <text evidence="3">The sequence shown here is derived from an EMBL/GenBank/DDBJ whole genome shotgun (WGS) entry which is preliminary data.</text>
</comment>
<evidence type="ECO:0000313" key="4">
    <source>
        <dbReference type="Proteomes" id="UP001320898"/>
    </source>
</evidence>
<feature type="signal peptide" evidence="1">
    <location>
        <begin position="1"/>
        <end position="30"/>
    </location>
</feature>
<protein>
    <submittedName>
        <fullName evidence="3">Pilus assembly protein N-terminal domain-containing protein</fullName>
    </submittedName>
</protein>
<sequence length="160" mass="16835">MPIFMPVFRGILAGALLMAVATTTTRPAVALEDTLLVEVDRAKIVQLDQPAATVIIGNPSIADALVHNREMLVVTGKSFGVTNMIVLDSAGQTIGDLTLHVRGDDVGIVTVQRGPSRLSYSCAPTCERTLMLGDTGENYTTLNAQIQDRIGLASGQAGSN</sequence>
<keyword evidence="1" id="KW-0732">Signal</keyword>
<evidence type="ECO:0000313" key="3">
    <source>
        <dbReference type="EMBL" id="MCT8972018.1"/>
    </source>
</evidence>
<reference evidence="3 4" key="1">
    <citation type="submission" date="2022-04" db="EMBL/GenBank/DDBJ databases">
        <authorList>
            <person name="Ye Y.-Q."/>
            <person name="Du Z.-J."/>
        </authorList>
    </citation>
    <scope>NUCLEOTIDE SEQUENCE [LARGE SCALE GENOMIC DNA]</scope>
    <source>
        <strain evidence="3 4">A6E488</strain>
    </source>
</reference>
<dbReference type="RefSeq" id="WP_261615597.1">
    <property type="nucleotide sequence ID" value="NZ_JALIDZ010000004.1"/>
</dbReference>
<gene>
    <name evidence="3" type="ORF">MUB46_09145</name>
</gene>
<keyword evidence="4" id="KW-1185">Reference proteome</keyword>
<feature type="chain" id="PRO_5043689226" evidence="1">
    <location>
        <begin position="31"/>
        <end position="160"/>
    </location>
</feature>
<feature type="domain" description="Pilus formation protein N-terminal" evidence="2">
    <location>
        <begin position="32"/>
        <end position="101"/>
    </location>
</feature>
<evidence type="ECO:0000259" key="2">
    <source>
        <dbReference type="Pfam" id="PF13629"/>
    </source>
</evidence>
<organism evidence="3 4">
    <name type="scientific">Microbaculum marinisediminis</name>
    <dbReference type="NCBI Taxonomy" id="2931392"/>
    <lineage>
        <taxon>Bacteria</taxon>
        <taxon>Pseudomonadati</taxon>
        <taxon>Pseudomonadota</taxon>
        <taxon>Alphaproteobacteria</taxon>
        <taxon>Hyphomicrobiales</taxon>
        <taxon>Tepidamorphaceae</taxon>
        <taxon>Microbaculum</taxon>
    </lineage>
</organism>
<accession>A0AAW5QWC7</accession>
<dbReference type="Proteomes" id="UP001320898">
    <property type="component" value="Unassembled WGS sequence"/>
</dbReference>
<dbReference type="EMBL" id="JALIDZ010000004">
    <property type="protein sequence ID" value="MCT8972018.1"/>
    <property type="molecule type" value="Genomic_DNA"/>
</dbReference>